<sequence length="82" mass="8941">MLSTPVSASRSNNIFFIEKPWPLLRPSVQSARARAGFVQPYVQPIPLQIPFNTPIPYSLTSFLHASIAALGTASHIHLSVSV</sequence>
<gene>
    <name evidence="1" type="ORF">E6O75_ATG11160</name>
</gene>
<name>A0A4Z1PBF6_9PEZI</name>
<dbReference type="EMBL" id="SNSC02000008">
    <property type="protein sequence ID" value="TID22366.1"/>
    <property type="molecule type" value="Genomic_DNA"/>
</dbReference>
<organism evidence="1 2">
    <name type="scientific">Venturia nashicola</name>
    <dbReference type="NCBI Taxonomy" id="86259"/>
    <lineage>
        <taxon>Eukaryota</taxon>
        <taxon>Fungi</taxon>
        <taxon>Dikarya</taxon>
        <taxon>Ascomycota</taxon>
        <taxon>Pezizomycotina</taxon>
        <taxon>Dothideomycetes</taxon>
        <taxon>Pleosporomycetidae</taxon>
        <taxon>Venturiales</taxon>
        <taxon>Venturiaceae</taxon>
        <taxon>Venturia</taxon>
    </lineage>
</organism>
<evidence type="ECO:0000313" key="2">
    <source>
        <dbReference type="Proteomes" id="UP000298493"/>
    </source>
</evidence>
<protein>
    <submittedName>
        <fullName evidence="1">Uncharacterized protein</fullName>
    </submittedName>
</protein>
<keyword evidence="2" id="KW-1185">Reference proteome</keyword>
<reference evidence="1 2" key="1">
    <citation type="submission" date="2019-04" db="EMBL/GenBank/DDBJ databases">
        <title>High contiguity whole genome sequence and gene annotation resource for two Venturia nashicola isolates.</title>
        <authorList>
            <person name="Prokchorchik M."/>
            <person name="Won K."/>
            <person name="Lee Y."/>
            <person name="Choi E.D."/>
            <person name="Segonzac C."/>
            <person name="Sohn K.H."/>
        </authorList>
    </citation>
    <scope>NUCLEOTIDE SEQUENCE [LARGE SCALE GENOMIC DNA]</scope>
    <source>
        <strain evidence="1 2">PRI2</strain>
    </source>
</reference>
<comment type="caution">
    <text evidence="1">The sequence shown here is derived from an EMBL/GenBank/DDBJ whole genome shotgun (WGS) entry which is preliminary data.</text>
</comment>
<evidence type="ECO:0000313" key="1">
    <source>
        <dbReference type="EMBL" id="TID22366.1"/>
    </source>
</evidence>
<dbReference type="Proteomes" id="UP000298493">
    <property type="component" value="Unassembled WGS sequence"/>
</dbReference>
<dbReference type="AlphaFoldDB" id="A0A4Z1PBF6"/>
<proteinExistence type="predicted"/>
<accession>A0A4Z1PBF6</accession>